<organism evidence="3 4">
    <name type="scientific">Bifidobacterium pullorum subsp. gallinarum</name>
    <dbReference type="NCBI Taxonomy" id="78344"/>
    <lineage>
        <taxon>Bacteria</taxon>
        <taxon>Bacillati</taxon>
        <taxon>Actinomycetota</taxon>
        <taxon>Actinomycetes</taxon>
        <taxon>Bifidobacteriales</taxon>
        <taxon>Bifidobacteriaceae</taxon>
        <taxon>Bifidobacterium</taxon>
    </lineage>
</organism>
<protein>
    <recommendedName>
        <fullName evidence="2">Ig-like domain-containing protein</fullName>
    </recommendedName>
</protein>
<feature type="transmembrane region" description="Helical" evidence="1">
    <location>
        <begin position="6"/>
        <end position="28"/>
    </location>
</feature>
<dbReference type="Pfam" id="PF13750">
    <property type="entry name" value="Big_3_3"/>
    <property type="match status" value="1"/>
</dbReference>
<reference evidence="3 4" key="1">
    <citation type="submission" date="2014-03" db="EMBL/GenBank/DDBJ databases">
        <title>Genomics of Bifidobacteria.</title>
        <authorList>
            <person name="Ventura M."/>
            <person name="Milani C."/>
            <person name="Lugli G.A."/>
        </authorList>
    </citation>
    <scope>NUCLEOTIDE SEQUENCE [LARGE SCALE GENOMIC DNA]</scope>
    <source>
        <strain evidence="3 4">LMG 11586</strain>
    </source>
</reference>
<evidence type="ECO:0000256" key="1">
    <source>
        <dbReference type="SAM" id="Phobius"/>
    </source>
</evidence>
<accession>A0A087ASW0</accession>
<dbReference type="InterPro" id="IPR022038">
    <property type="entry name" value="Ig-like_bact"/>
</dbReference>
<evidence type="ECO:0000313" key="4">
    <source>
        <dbReference type="Proteomes" id="UP000029046"/>
    </source>
</evidence>
<keyword evidence="1" id="KW-1133">Transmembrane helix</keyword>
<comment type="caution">
    <text evidence="3">The sequence shown here is derived from an EMBL/GenBank/DDBJ whole genome shotgun (WGS) entry which is preliminary data.</text>
</comment>
<dbReference type="GO" id="GO:0005975">
    <property type="term" value="P:carbohydrate metabolic process"/>
    <property type="evidence" value="ECO:0007669"/>
    <property type="project" value="UniProtKB-ARBA"/>
</dbReference>
<keyword evidence="1" id="KW-0472">Membrane</keyword>
<dbReference type="eggNOG" id="COG3188">
    <property type="taxonomic scope" value="Bacteria"/>
</dbReference>
<keyword evidence="1" id="KW-0812">Transmembrane</keyword>
<dbReference type="RefSeq" id="WP_034259574.1">
    <property type="nucleotide sequence ID" value="NZ_JGYX01000001.1"/>
</dbReference>
<evidence type="ECO:0000259" key="2">
    <source>
        <dbReference type="Pfam" id="PF13750"/>
    </source>
</evidence>
<evidence type="ECO:0000313" key="3">
    <source>
        <dbReference type="EMBL" id="KFI61860.1"/>
    </source>
</evidence>
<keyword evidence="4" id="KW-1185">Reference proteome</keyword>
<dbReference type="InterPro" id="IPR011004">
    <property type="entry name" value="Trimer_LpxA-like_sf"/>
</dbReference>
<dbReference type="Proteomes" id="UP000029046">
    <property type="component" value="Unassembled WGS sequence"/>
</dbReference>
<sequence length="1492" mass="158229">MSGYEWLGMAAVVWLVMAVALAVAAVVMHRRFDVPAVRRALNGTSARQEIAWLRGIRPGAWRYADILATRDARRASVETSRPAGSAQASTSKCGAHTVGAVASTPVVAADRTMLTDGTVVSDGTVLSDGTVAADDTVVADGTVVSDGLVVSNGTVMAGGRAVSDDTVSADNTVVAGGIRRRAMVLASAAVAMAAMGVASSAASAADYHTLTPQTVTAVRTFAVPDDRRTIPIRDAASLGQVSYQGDDSHDLRNGNEVIAWGEDTSRRVRIIMADGYGQPQAISLTGSYLDLDGEAQPLQSQDYRVTTVDSAEGRAGSAAVEVTLITPGSYDFSDIAIHMGSDATSYTIGDLDGSDCLPQPLTIGEPAGGVAAALTAVTSSGDAKGPWYVEAPKVGFTVTGNRLLPRILEVLQQQDATSTAPVVTAVRGKDPYGSITIGDLRIEDDGRIGWADTQPHADGWYRYTVHERASGGIMGYLLGTVRAAELDFGVDTIAPTMQGVSALPPNTTYDGQSIHAAVGERTIGIIVDDASPAADAESPVSGADTLRAVIPAPTDLYGNVIDGGTPVEQHIAVDPASGQAVITFSQEGLYELDAVRVIGMDRAGNTTETTLRALLSETDASILVVIAQGAPQVDAMTLMDRAPEHRRSTRQGYYRGDVSVTCTVHDPWFPLARNATDATTVDVDLFAESTVEHSGHGRTLEALTIRNEGWDSPDGTQWSITVPIRVAGARSVSEGRYAIGLSYQGLHDAVASAAISEDMLMDGTHFIIDWTAPSIGTLTLAGTPTSWHGIMFAASHTVTLDGISDALSGVDADSPAFAKVNEYGELADGDGPNIDAHTTGATLGNDDLDYDPIRGTLSFRLEADGFRLIAEGTALAVADAAGNYASTGDFSDQPVFAEHAIDMLAVDASPPEIAVSYDNNEVQNERYYRAWRNGTLTLSDANLDLVIDRDPDRVLVSLTRDGSEHRAIPLSALTPGDDGRTYGMTFAAQEDGVWSVDAEFHEPAPETETAAHHDRFIIDTTPPQLGIAFDNTDVANGMYYDAPRTATITQIERNLSESESVISISATDGNGNEQPVPAGGGWMRADGERHDASWTNTVTFSGEGHYTMEISAIDLAGNKAQTVTVPEFVIDLTPPHIAIDRVSDGTAYAGTVAPSIECADANLGEQGLDYTIEGAHRGPLTGAAMPGSLVRESEGRLTVTFRDFEWTPDADDVYTLTATATDKAGNVAETAITFSVNRFGSTYVFNVGMRQLRGAYLQQAQDVEIQEINVSGLAPSESRITVVANDKADTLAPGEFGMRTDDDAGWSRTVYTIPAQRFDGDGFYRILVQSVDLAGNVSQNTMEGVGADHRGSAEVNFAIDATAPTVYVPELEAEDEHTGHHRRRITIDAKDNLAVNRTELYIDGRKIREWNTDTSLDDIPQYTLQADGRPHAVMVRVTDRAGNQTTAVYDADNGEPVHPWLLLVLPAIAGIAVAGWGIRAWGSETEADMRQR</sequence>
<dbReference type="OrthoDB" id="3193440at2"/>
<name>A0A087ASW0_9BIFI</name>
<dbReference type="SUPFAM" id="SSF51161">
    <property type="entry name" value="Trimeric LpxA-like enzymes"/>
    <property type="match status" value="1"/>
</dbReference>
<proteinExistence type="predicted"/>
<feature type="transmembrane region" description="Helical" evidence="1">
    <location>
        <begin position="1460"/>
        <end position="1482"/>
    </location>
</feature>
<dbReference type="InterPro" id="IPR013783">
    <property type="entry name" value="Ig-like_fold"/>
</dbReference>
<feature type="domain" description="Ig-like" evidence="2">
    <location>
        <begin position="1102"/>
        <end position="1235"/>
    </location>
</feature>
<dbReference type="EMBL" id="JGYX01000001">
    <property type="protein sequence ID" value="KFI61860.1"/>
    <property type="molecule type" value="Genomic_DNA"/>
</dbReference>
<dbReference type="Gene3D" id="2.60.40.10">
    <property type="entry name" value="Immunoglobulins"/>
    <property type="match status" value="2"/>
</dbReference>
<gene>
    <name evidence="3" type="ORF">BIGA_0391</name>
</gene>